<dbReference type="AlphaFoldDB" id="A0A0A9BJC4"/>
<reference evidence="1" key="1">
    <citation type="submission" date="2014-09" db="EMBL/GenBank/DDBJ databases">
        <authorList>
            <person name="Magalhaes I.L.F."/>
            <person name="Oliveira U."/>
            <person name="Santos F.R."/>
            <person name="Vidigal T.H.D.A."/>
            <person name="Brescovit A.D."/>
            <person name="Santos A.J."/>
        </authorList>
    </citation>
    <scope>NUCLEOTIDE SEQUENCE</scope>
    <source>
        <tissue evidence="1">Shoot tissue taken approximately 20 cm above the soil surface</tissue>
    </source>
</reference>
<proteinExistence type="predicted"/>
<accession>A0A0A9BJC4</accession>
<evidence type="ECO:0000313" key="1">
    <source>
        <dbReference type="EMBL" id="JAD64049.1"/>
    </source>
</evidence>
<sequence length="48" mass="5858">MFRRFKVDTTRDSISSKAQTFREFRMFRTPCPDVPKLIYITSQRRTLE</sequence>
<name>A0A0A9BJC4_ARUDO</name>
<reference evidence="1" key="2">
    <citation type="journal article" date="2015" name="Data Brief">
        <title>Shoot transcriptome of the giant reed, Arundo donax.</title>
        <authorList>
            <person name="Barrero R.A."/>
            <person name="Guerrero F.D."/>
            <person name="Moolhuijzen P."/>
            <person name="Goolsby J.A."/>
            <person name="Tidwell J."/>
            <person name="Bellgard S.E."/>
            <person name="Bellgard M.I."/>
        </authorList>
    </citation>
    <scope>NUCLEOTIDE SEQUENCE</scope>
    <source>
        <tissue evidence="1">Shoot tissue taken approximately 20 cm above the soil surface</tissue>
    </source>
</reference>
<organism evidence="1">
    <name type="scientific">Arundo donax</name>
    <name type="common">Giant reed</name>
    <name type="synonym">Donax arundinaceus</name>
    <dbReference type="NCBI Taxonomy" id="35708"/>
    <lineage>
        <taxon>Eukaryota</taxon>
        <taxon>Viridiplantae</taxon>
        <taxon>Streptophyta</taxon>
        <taxon>Embryophyta</taxon>
        <taxon>Tracheophyta</taxon>
        <taxon>Spermatophyta</taxon>
        <taxon>Magnoliopsida</taxon>
        <taxon>Liliopsida</taxon>
        <taxon>Poales</taxon>
        <taxon>Poaceae</taxon>
        <taxon>PACMAD clade</taxon>
        <taxon>Arundinoideae</taxon>
        <taxon>Arundineae</taxon>
        <taxon>Arundo</taxon>
    </lineage>
</organism>
<protein>
    <submittedName>
        <fullName evidence="1">Uncharacterized protein</fullName>
    </submittedName>
</protein>
<dbReference type="EMBL" id="GBRH01233846">
    <property type="protein sequence ID" value="JAD64049.1"/>
    <property type="molecule type" value="Transcribed_RNA"/>
</dbReference>